<feature type="region of interest" description="Disordered" evidence="1">
    <location>
        <begin position="22"/>
        <end position="58"/>
    </location>
</feature>
<gene>
    <name evidence="2" type="ORF">HP552_01735</name>
</gene>
<protein>
    <submittedName>
        <fullName evidence="2">Uncharacterized protein</fullName>
    </submittedName>
</protein>
<dbReference type="EMBL" id="JABMCB010000121">
    <property type="protein sequence ID" value="NUU74002.1"/>
    <property type="molecule type" value="Genomic_DNA"/>
</dbReference>
<feature type="compositionally biased region" description="Polar residues" evidence="1">
    <location>
        <begin position="41"/>
        <end position="50"/>
    </location>
</feature>
<comment type="caution">
    <text evidence="2">The sequence shown here is derived from an EMBL/GenBank/DDBJ whole genome shotgun (WGS) entry which is preliminary data.</text>
</comment>
<dbReference type="RefSeq" id="WP_175393986.1">
    <property type="nucleotide sequence ID" value="NZ_JABMCB010000121.1"/>
</dbReference>
<reference evidence="2 3" key="1">
    <citation type="submission" date="2020-05" db="EMBL/GenBank/DDBJ databases">
        <title>Genome Sequencing of Type Strains.</title>
        <authorList>
            <person name="Lemaire J.F."/>
            <person name="Inderbitzin P."/>
            <person name="Gregorio O.A."/>
            <person name="Collins S.B."/>
            <person name="Wespe N."/>
            <person name="Knight-Connoni V."/>
        </authorList>
    </citation>
    <scope>NUCLEOTIDE SEQUENCE [LARGE SCALE GENOMIC DNA]</scope>
    <source>
        <strain evidence="2 3">LMG 21957</strain>
    </source>
</reference>
<dbReference type="AlphaFoldDB" id="A0A7Y6ERK2"/>
<accession>A0A7Y6ERK2</accession>
<evidence type="ECO:0000313" key="3">
    <source>
        <dbReference type="Proteomes" id="UP000526125"/>
    </source>
</evidence>
<name>A0A7Y6ERK2_9BACL</name>
<sequence>MDYRSVKTETWTKERIEQHLKAIGAEHPPERPSKGPKSVTAPRQLNGSQKYSRRGGEW</sequence>
<dbReference type="Proteomes" id="UP000526125">
    <property type="component" value="Unassembled WGS sequence"/>
</dbReference>
<keyword evidence="3" id="KW-1185">Reference proteome</keyword>
<evidence type="ECO:0000256" key="1">
    <source>
        <dbReference type="SAM" id="MobiDB-lite"/>
    </source>
</evidence>
<evidence type="ECO:0000313" key="2">
    <source>
        <dbReference type="EMBL" id="NUU74002.1"/>
    </source>
</evidence>
<proteinExistence type="predicted"/>
<organism evidence="2 3">
    <name type="scientific">Paenibacillus xylanilyticus</name>
    <dbReference type="NCBI Taxonomy" id="248903"/>
    <lineage>
        <taxon>Bacteria</taxon>
        <taxon>Bacillati</taxon>
        <taxon>Bacillota</taxon>
        <taxon>Bacilli</taxon>
        <taxon>Bacillales</taxon>
        <taxon>Paenibacillaceae</taxon>
        <taxon>Paenibacillus</taxon>
    </lineage>
</organism>